<dbReference type="RefSeq" id="WP_172175487.1">
    <property type="nucleotide sequence ID" value="NZ_CASGIA010000007.1"/>
</dbReference>
<comment type="caution">
    <text evidence="2">The sequence shown here is derived from an EMBL/GenBank/DDBJ whole genome shotgun (WGS) entry which is preliminary data.</text>
</comment>
<organism evidence="2 3">
    <name type="scientific">Xylanibacter rodentium</name>
    <dbReference type="NCBI Taxonomy" id="2736289"/>
    <lineage>
        <taxon>Bacteria</taxon>
        <taxon>Pseudomonadati</taxon>
        <taxon>Bacteroidota</taxon>
        <taxon>Bacteroidia</taxon>
        <taxon>Bacteroidales</taxon>
        <taxon>Prevotellaceae</taxon>
        <taxon>Xylanibacter</taxon>
    </lineage>
</organism>
<accession>A0ABX2AXL8</accession>
<proteinExistence type="predicted"/>
<keyword evidence="1" id="KW-0812">Transmembrane</keyword>
<name>A0ABX2AXL8_9BACT</name>
<dbReference type="PANTHER" id="PTHR35867">
    <property type="entry name" value="PROTEIN RSEC"/>
    <property type="match status" value="1"/>
</dbReference>
<keyword evidence="1" id="KW-0472">Membrane</keyword>
<feature type="transmembrane region" description="Helical" evidence="1">
    <location>
        <begin position="104"/>
        <end position="124"/>
    </location>
</feature>
<reference evidence="2 3" key="1">
    <citation type="submission" date="2020-05" db="EMBL/GenBank/DDBJ databases">
        <title>Distinct polysaccharide utilization as determinants for interspecies competition between intestinal Prevotella spp.</title>
        <authorList>
            <person name="Galvez E.J.C."/>
            <person name="Iljazovic A."/>
            <person name="Strowig T."/>
        </authorList>
    </citation>
    <scope>NUCLEOTIDE SEQUENCE [LARGE SCALE GENOMIC DNA]</scope>
    <source>
        <strain evidence="2 3">PROD</strain>
    </source>
</reference>
<dbReference type="Proteomes" id="UP001193734">
    <property type="component" value="Unassembled WGS sequence"/>
</dbReference>
<gene>
    <name evidence="2" type="ORF">HPS55_07505</name>
</gene>
<evidence type="ECO:0000313" key="2">
    <source>
        <dbReference type="EMBL" id="NPE14173.1"/>
    </source>
</evidence>
<feature type="transmembrane region" description="Helical" evidence="1">
    <location>
        <begin position="75"/>
        <end position="98"/>
    </location>
</feature>
<evidence type="ECO:0000313" key="3">
    <source>
        <dbReference type="Proteomes" id="UP001193734"/>
    </source>
</evidence>
<dbReference type="Pfam" id="PF04246">
    <property type="entry name" value="RseC_MucC"/>
    <property type="match status" value="1"/>
</dbReference>
<evidence type="ECO:0000256" key="1">
    <source>
        <dbReference type="SAM" id="Phobius"/>
    </source>
</evidence>
<protein>
    <submittedName>
        <fullName evidence="2">SoxR reducing system RseC family protein</fullName>
    </submittedName>
</protein>
<dbReference type="InterPro" id="IPR007359">
    <property type="entry name" value="SigmaE_reg_RseC_MucC"/>
</dbReference>
<keyword evidence="1" id="KW-1133">Transmembrane helix</keyword>
<sequence>MSNRIKHSGIIEAIDGEYVRVRILQTSACAQCKIAGHCNSSESKEKMIDVYNVSDTSRLKVGDEIIVTASTRMAVSALIIGFGLPLIVLIAVIIIVRFMTSDEIMAALCGLATLVPYYILVWLVREKLRVRMAFEIE</sequence>
<keyword evidence="3" id="KW-1185">Reference proteome</keyword>
<dbReference type="EMBL" id="JABKKE010000010">
    <property type="protein sequence ID" value="NPE14173.1"/>
    <property type="molecule type" value="Genomic_DNA"/>
</dbReference>
<dbReference type="PANTHER" id="PTHR35867:SF1">
    <property type="entry name" value="PROTEIN RSEC"/>
    <property type="match status" value="1"/>
</dbReference>
<dbReference type="GeneID" id="82157610"/>